<gene>
    <name evidence="1" type="ORF">BDN72DRAFT_895570</name>
</gene>
<sequence>MAELQPELVDLVIKHITTADNPLDEVTSTLLNSCLVSHTWRTIAQPMLFAEVPRRSPAKGLARFSDRLFGTLSRYEYLKGYITSLAVDVGDLAHLSRKRLFDLIPQIHELVLVTRSSSSLNTDTGLVEMWANINPSTRLTTICVTTVNKFPIDIFYYAAALKRLHLIDVGFIGFSSTDGSPISNLSAQTQRAKLSDLYLFSQLDKQDIRILSWFLHPQCAFDFSELSTCHIIYTPFPPDTQPKPESHLLIERFLQSLNTPVIRDIGFCPPRTLLKEEADFPRYQIFHNLPSLQSVKVALDEAVQSDQSLIQWVVSQFLPQLSHPERLEELLIPLSFGHDTSYNTSKASLGWDSLDTLLSSDFGPFLNLRRVHVAIHDPTRVTYPQDHLEMMQALKHTITQLLPQLHERNILRVTLSPCK</sequence>
<name>A0ACD3B1D8_9AGAR</name>
<dbReference type="EMBL" id="ML208296">
    <property type="protein sequence ID" value="TFK71600.1"/>
    <property type="molecule type" value="Genomic_DNA"/>
</dbReference>
<evidence type="ECO:0000313" key="1">
    <source>
        <dbReference type="EMBL" id="TFK71600.1"/>
    </source>
</evidence>
<proteinExistence type="predicted"/>
<reference evidence="1 2" key="1">
    <citation type="journal article" date="2019" name="Nat. Ecol. Evol.">
        <title>Megaphylogeny resolves global patterns of mushroom evolution.</title>
        <authorList>
            <person name="Varga T."/>
            <person name="Krizsan K."/>
            <person name="Foldi C."/>
            <person name="Dima B."/>
            <person name="Sanchez-Garcia M."/>
            <person name="Sanchez-Ramirez S."/>
            <person name="Szollosi G.J."/>
            <person name="Szarkandi J.G."/>
            <person name="Papp V."/>
            <person name="Albert L."/>
            <person name="Andreopoulos W."/>
            <person name="Angelini C."/>
            <person name="Antonin V."/>
            <person name="Barry K.W."/>
            <person name="Bougher N.L."/>
            <person name="Buchanan P."/>
            <person name="Buyck B."/>
            <person name="Bense V."/>
            <person name="Catcheside P."/>
            <person name="Chovatia M."/>
            <person name="Cooper J."/>
            <person name="Damon W."/>
            <person name="Desjardin D."/>
            <person name="Finy P."/>
            <person name="Geml J."/>
            <person name="Haridas S."/>
            <person name="Hughes K."/>
            <person name="Justo A."/>
            <person name="Karasinski D."/>
            <person name="Kautmanova I."/>
            <person name="Kiss B."/>
            <person name="Kocsube S."/>
            <person name="Kotiranta H."/>
            <person name="LaButti K.M."/>
            <person name="Lechner B.E."/>
            <person name="Liimatainen K."/>
            <person name="Lipzen A."/>
            <person name="Lukacs Z."/>
            <person name="Mihaltcheva S."/>
            <person name="Morgado L.N."/>
            <person name="Niskanen T."/>
            <person name="Noordeloos M.E."/>
            <person name="Ohm R.A."/>
            <person name="Ortiz-Santana B."/>
            <person name="Ovrebo C."/>
            <person name="Racz N."/>
            <person name="Riley R."/>
            <person name="Savchenko A."/>
            <person name="Shiryaev A."/>
            <person name="Soop K."/>
            <person name="Spirin V."/>
            <person name="Szebenyi C."/>
            <person name="Tomsovsky M."/>
            <person name="Tulloss R.E."/>
            <person name="Uehling J."/>
            <person name="Grigoriev I.V."/>
            <person name="Vagvolgyi C."/>
            <person name="Papp T."/>
            <person name="Martin F.M."/>
            <person name="Miettinen O."/>
            <person name="Hibbett D.S."/>
            <person name="Nagy L.G."/>
        </authorList>
    </citation>
    <scope>NUCLEOTIDE SEQUENCE [LARGE SCALE GENOMIC DNA]</scope>
    <source>
        <strain evidence="1 2">NL-1719</strain>
    </source>
</reference>
<organism evidence="1 2">
    <name type="scientific">Pluteus cervinus</name>
    <dbReference type="NCBI Taxonomy" id="181527"/>
    <lineage>
        <taxon>Eukaryota</taxon>
        <taxon>Fungi</taxon>
        <taxon>Dikarya</taxon>
        <taxon>Basidiomycota</taxon>
        <taxon>Agaricomycotina</taxon>
        <taxon>Agaricomycetes</taxon>
        <taxon>Agaricomycetidae</taxon>
        <taxon>Agaricales</taxon>
        <taxon>Pluteineae</taxon>
        <taxon>Pluteaceae</taxon>
        <taxon>Pluteus</taxon>
    </lineage>
</organism>
<evidence type="ECO:0000313" key="2">
    <source>
        <dbReference type="Proteomes" id="UP000308600"/>
    </source>
</evidence>
<protein>
    <submittedName>
        <fullName evidence="1">Uncharacterized protein</fullName>
    </submittedName>
</protein>
<keyword evidence="2" id="KW-1185">Reference proteome</keyword>
<accession>A0ACD3B1D8</accession>
<dbReference type="Proteomes" id="UP000308600">
    <property type="component" value="Unassembled WGS sequence"/>
</dbReference>